<keyword evidence="1" id="KW-0472">Membrane</keyword>
<name>A0A1Y2SWM3_9BIFI</name>
<comment type="caution">
    <text evidence="2">The sequence shown here is derived from an EMBL/GenBank/DDBJ whole genome shotgun (WGS) entry which is preliminary data.</text>
</comment>
<feature type="transmembrane region" description="Helical" evidence="1">
    <location>
        <begin position="1679"/>
        <end position="1700"/>
    </location>
</feature>
<protein>
    <recommendedName>
        <fullName evidence="4">Gram-positive cocci surface proteins LPxTG domain-containing protein</fullName>
    </recommendedName>
</protein>
<evidence type="ECO:0000313" key="2">
    <source>
        <dbReference type="EMBL" id="OTA28142.1"/>
    </source>
</evidence>
<dbReference type="STRING" id="1160091.B9T39_07385"/>
<evidence type="ECO:0000313" key="3">
    <source>
        <dbReference type="Proteomes" id="UP000243540"/>
    </source>
</evidence>
<dbReference type="InterPro" id="IPR042229">
    <property type="entry name" value="Listeria/Bacterioides_rpt_sf"/>
</dbReference>
<dbReference type="Proteomes" id="UP000243540">
    <property type="component" value="Unassembled WGS sequence"/>
</dbReference>
<gene>
    <name evidence="2" type="ORF">B9T39_07385</name>
</gene>
<sequence length="1708" mass="178524">MDGTSGDDSATGADQSTALKTMAKALEVQKAHAEIKTIHITGSFTSWTKVEVSQGVTLRVEGAVSVAGTGEGISLASGAVLVAGENTLTMTGFSTALTVKDGAEVHDGHYVFENNGTGLNLQGKLNGSSRSALTVNITKSTAGGISWSKESRFINATVEAAGRDGGDSQLGIGPTMVDASLTTRNIWYYINPGLGIHLDHSDFYVYKSSGASASRNVFAMLGDSDLKNGSTLTGDGSRVTLSAKLTVDDSKVIVKNSSMGGLNINYAGASAVFTNSTLETTNISWLPSYGTAQSNGPASITFTGSSVVNTDAKDTTSDNGGAYRANQGSYVVTGGSYLVKYDPTFNHDVTTPTNGEENGNEWLSYLTLADSSVTVLHPVNKNGQPYEYQVENASSDGKKHVFVPSARVSFKLNNGNASFADGSKATKTEQTIRGYNLGMVEGNAEVGAPVDSTGVKFLGWYYKDVQGAEQPFDFAATTFTADTDVYAKWDAKTIVYHNGSGVDYIQSVVASETSASVLSYEDVAKAVEGFTPAGKTFSKWTKGSSASSDELKPGDTLTFGQKETQLDVYAQFTDNVYRVAFSARGGTFDKTSVFKTHPDVFTIETDPLYGGEVAVVKAGAKYNQKLSEVLGAFARGQITPSAAAAHRPGYVLGDSTNWFTNPNGNGLGLRFDDYSIWIFPVKGEDPSFTADATYYLSWQDDPKVPTVEGDIAIPSDLTGNSEIGQKDSTQPVKVDVTGSNALSISLTGQLDALKKQMLAISEKYADVAEDTIALSDLQTQLTYAYTLPEHVQAPTEVNAQSVKIGAEGMGKLFEVKDAKAEGKTITVTLGLKNSYSTYAELKKALTDTASEETVLGPVRSAFTRLLRSDDAAAADGTSTDSLSVTIPDASVDKDGVQNGDELSIASTVSGTFSAIADDGTTTTRFRSSVAGVQTDAGRDPRAAADAVALTVLVKKPYEGTLGADMLAAVESGVQDTTASAPLNVTQGARVSVTGTIDTTSIKQQMSAIEQQFGNPADLSSIALSEMSSTFTAKITLPDGMELPADLKAEDIQLSGFADTFAVNPESGVQLSEDKRTATITLKLKDGIANYAQLKDAVNAVADTMKLTIPGILIQDSVEDGKLLTVTGTIQGTFDAVATSSNGTGTEKDFSFLWTGRQTEAGKDSVAANLETIQVTFATPLPLDLKLPADMLSVNDAADKTALNTEHDAVYPVFAGKTLDMVGAVNVQSIRDQMSEIEHQFGDPDGSTISVNIKGFKFTAEFTVPEGMELPAATSLTPEALNSATQYFGSGFVVTDVSVGGADAEAGTDAEAGANARTVTVTFGLKDASAIHTYADLRAVVNAAGAGEGARAGWMYVTIPGVRVPEGTAAGTQLTMHGTVQGTFRALATSQSGTTKAYSFRWTGEQNAEGKDAAAGAEDNSIRFTAVVPSVLSGSLPADMLSGTNTEHDAYYPAYANELFDLTGAVDTTRIKQQMAAIEEQFGNPSDLAGIALSELSSTFRAAITLPEGLSFTQTTSAELASALKLDGFADTFSVTKAVLSEDGRRVGVTLGLKSGISNYAQLKAAVDALGDMMRITVPGVKVSADVKPGDTLTASGTIDGDFASIATSASGETRKAFVFHWTGEQTAEGRDFGITDDANKTISFTVLVPRTAPQTLAGDLVTGTDSTEKASARLARTGVAVMAMAGVAGAVALAGMALAVKGRRSVTR</sequence>
<proteinExistence type="predicted"/>
<evidence type="ECO:0000256" key="1">
    <source>
        <dbReference type="SAM" id="Phobius"/>
    </source>
</evidence>
<dbReference type="EMBL" id="NEKC01000022">
    <property type="protein sequence ID" value="OTA28142.1"/>
    <property type="molecule type" value="Genomic_DNA"/>
</dbReference>
<evidence type="ECO:0008006" key="4">
    <source>
        <dbReference type="Google" id="ProtNLM"/>
    </source>
</evidence>
<keyword evidence="1" id="KW-0812">Transmembrane</keyword>
<reference evidence="2 3" key="1">
    <citation type="submission" date="2017-04" db="EMBL/GenBank/DDBJ databases">
        <title>Draft genome sequences of Alloscardovia macacae UMA81211 and UMA81212 isolated from the feces of a rhesus macaque (Macaca mulatta).</title>
        <authorList>
            <person name="Albert K."/>
            <person name="Sela D.A."/>
        </authorList>
    </citation>
    <scope>NUCLEOTIDE SEQUENCE [LARGE SCALE GENOMIC DNA]</scope>
    <source>
        <strain evidence="2 3">UMA81212</strain>
    </source>
</reference>
<keyword evidence="1" id="KW-1133">Transmembrane helix</keyword>
<organism evidence="2 3">
    <name type="scientific">Alloscardovia macacae</name>
    <dbReference type="NCBI Taxonomy" id="1160091"/>
    <lineage>
        <taxon>Bacteria</taxon>
        <taxon>Bacillati</taxon>
        <taxon>Actinomycetota</taxon>
        <taxon>Actinomycetes</taxon>
        <taxon>Bifidobacteriales</taxon>
        <taxon>Bifidobacteriaceae</taxon>
        <taxon>Alloscardovia</taxon>
    </lineage>
</organism>
<dbReference type="Gene3D" id="2.60.40.4270">
    <property type="entry name" value="Listeria-Bacteroides repeat domain"/>
    <property type="match status" value="1"/>
</dbReference>
<accession>A0A1Y2SWM3</accession>